<accession>A0ABX7SW46</accession>
<evidence type="ECO:0000256" key="2">
    <source>
        <dbReference type="ARBA" id="ARBA00023125"/>
    </source>
</evidence>
<dbReference type="EMBL" id="CP071795">
    <property type="protein sequence ID" value="QTD38411.1"/>
    <property type="molecule type" value="Genomic_DNA"/>
</dbReference>
<gene>
    <name evidence="6" type="ORF">JL193_03700</name>
</gene>
<dbReference type="SUPFAM" id="SSF46689">
    <property type="entry name" value="Homeodomain-like"/>
    <property type="match status" value="1"/>
</dbReference>
<dbReference type="InterPro" id="IPR001647">
    <property type="entry name" value="HTH_TetR"/>
</dbReference>
<organism evidence="6 7">
    <name type="scientific">Polaribacter batillariae</name>
    <dbReference type="NCBI Taxonomy" id="2808900"/>
    <lineage>
        <taxon>Bacteria</taxon>
        <taxon>Pseudomonadati</taxon>
        <taxon>Bacteroidota</taxon>
        <taxon>Flavobacteriia</taxon>
        <taxon>Flavobacteriales</taxon>
        <taxon>Flavobacteriaceae</taxon>
    </lineage>
</organism>
<keyword evidence="1" id="KW-0805">Transcription regulation</keyword>
<dbReference type="PANTHER" id="PTHR47506">
    <property type="entry name" value="TRANSCRIPTIONAL REGULATORY PROTEIN"/>
    <property type="match status" value="1"/>
</dbReference>
<dbReference type="Proteomes" id="UP000663935">
    <property type="component" value="Chromosome"/>
</dbReference>
<evidence type="ECO:0000256" key="1">
    <source>
        <dbReference type="ARBA" id="ARBA00023015"/>
    </source>
</evidence>
<keyword evidence="3" id="KW-0804">Transcription</keyword>
<feature type="DNA-binding region" description="H-T-H motif" evidence="4">
    <location>
        <begin position="27"/>
        <end position="46"/>
    </location>
</feature>
<keyword evidence="2 4" id="KW-0238">DNA-binding</keyword>
<dbReference type="RefSeq" id="WP_207972541.1">
    <property type="nucleotide sequence ID" value="NZ_CP071795.1"/>
</dbReference>
<sequence>MKHSEIKTHIIKTASDLFYNNGYNLTGINEIISEAGIAKATLYNHFKSKEDICISYLNYKNDAFLRLIKDFISSKENGIPRIIAILEFLQLFYNDSKFNGCWCINTISELPKENVKVRSEIQKQKKDFLEFIEEIISKNLPNKTKEETASLSKQIYLLYESAVAESYLHQNDWPIKSAIHLCKKIID</sequence>
<evidence type="ECO:0000259" key="5">
    <source>
        <dbReference type="PROSITE" id="PS50977"/>
    </source>
</evidence>
<keyword evidence="7" id="KW-1185">Reference proteome</keyword>
<reference evidence="6 7" key="1">
    <citation type="submission" date="2021-03" db="EMBL/GenBank/DDBJ databases">
        <title>Complete genome of Polaribacter_sp.G4M1.</title>
        <authorList>
            <person name="Jeong S.W."/>
            <person name="Bae J.W."/>
        </authorList>
    </citation>
    <scope>NUCLEOTIDE SEQUENCE [LARGE SCALE GENOMIC DNA]</scope>
    <source>
        <strain evidence="6 7">G4M1</strain>
    </source>
</reference>
<dbReference type="Pfam" id="PF00440">
    <property type="entry name" value="TetR_N"/>
    <property type="match status" value="1"/>
</dbReference>
<dbReference type="InterPro" id="IPR036271">
    <property type="entry name" value="Tet_transcr_reg_TetR-rel_C_sf"/>
</dbReference>
<protein>
    <submittedName>
        <fullName evidence="6">TetR/AcrR family transcriptional regulator</fullName>
    </submittedName>
</protein>
<dbReference type="InterPro" id="IPR009057">
    <property type="entry name" value="Homeodomain-like_sf"/>
</dbReference>
<proteinExistence type="predicted"/>
<dbReference type="PANTHER" id="PTHR47506:SF1">
    <property type="entry name" value="HTH-TYPE TRANSCRIPTIONAL REGULATOR YJDC"/>
    <property type="match status" value="1"/>
</dbReference>
<dbReference type="Gene3D" id="1.10.357.10">
    <property type="entry name" value="Tetracycline Repressor, domain 2"/>
    <property type="match status" value="1"/>
</dbReference>
<evidence type="ECO:0000256" key="3">
    <source>
        <dbReference type="ARBA" id="ARBA00023163"/>
    </source>
</evidence>
<dbReference type="PRINTS" id="PR00455">
    <property type="entry name" value="HTHTETR"/>
</dbReference>
<dbReference type="PROSITE" id="PS50977">
    <property type="entry name" value="HTH_TETR_2"/>
    <property type="match status" value="1"/>
</dbReference>
<evidence type="ECO:0000256" key="4">
    <source>
        <dbReference type="PROSITE-ProRule" id="PRU00335"/>
    </source>
</evidence>
<evidence type="ECO:0000313" key="7">
    <source>
        <dbReference type="Proteomes" id="UP000663935"/>
    </source>
</evidence>
<name>A0ABX7SW46_9FLAO</name>
<dbReference type="SUPFAM" id="SSF48498">
    <property type="entry name" value="Tetracyclin repressor-like, C-terminal domain"/>
    <property type="match status" value="1"/>
</dbReference>
<evidence type="ECO:0000313" key="6">
    <source>
        <dbReference type="EMBL" id="QTD38411.1"/>
    </source>
</evidence>
<feature type="domain" description="HTH tetR-type" evidence="5">
    <location>
        <begin position="4"/>
        <end position="64"/>
    </location>
</feature>